<feature type="domain" description="Thioredoxin" evidence="2">
    <location>
        <begin position="18"/>
        <end position="140"/>
    </location>
</feature>
<evidence type="ECO:0000313" key="4">
    <source>
        <dbReference type="Proteomes" id="UP000664815"/>
    </source>
</evidence>
<dbReference type="AlphaFoldDB" id="A0A9D8KXC3"/>
<dbReference type="PROSITE" id="PS51352">
    <property type="entry name" value="THIOREDOXIN_2"/>
    <property type="match status" value="1"/>
</dbReference>
<organism evidence="3 4">
    <name type="scientific">Stenotrophomonas nitritireducens</name>
    <dbReference type="NCBI Taxonomy" id="83617"/>
    <lineage>
        <taxon>Bacteria</taxon>
        <taxon>Pseudomonadati</taxon>
        <taxon>Pseudomonadota</taxon>
        <taxon>Gammaproteobacteria</taxon>
        <taxon>Lysobacterales</taxon>
        <taxon>Lysobacteraceae</taxon>
        <taxon>Stenotrophomonas</taxon>
    </lineage>
</organism>
<proteinExistence type="predicted"/>
<feature type="non-terminal residue" evidence="3">
    <location>
        <position position="140"/>
    </location>
</feature>
<evidence type="ECO:0000313" key="3">
    <source>
        <dbReference type="EMBL" id="MBN8799668.1"/>
    </source>
</evidence>
<accession>A0A9D8KXC3</accession>
<gene>
    <name evidence="3" type="ORF">J0H45_09980</name>
</gene>
<name>A0A9D8KXC3_9GAMM</name>
<dbReference type="CDD" id="cd02966">
    <property type="entry name" value="TlpA_like_family"/>
    <property type="match status" value="1"/>
</dbReference>
<feature type="compositionally biased region" description="Pro residues" evidence="1">
    <location>
        <begin position="13"/>
        <end position="23"/>
    </location>
</feature>
<dbReference type="PANTHER" id="PTHR42852:SF17">
    <property type="entry name" value="THIOREDOXIN-LIKE PROTEIN HI_1115"/>
    <property type="match status" value="1"/>
</dbReference>
<dbReference type="Proteomes" id="UP000664815">
    <property type="component" value="Unassembled WGS sequence"/>
</dbReference>
<dbReference type="Pfam" id="PF08534">
    <property type="entry name" value="Redoxin"/>
    <property type="match status" value="1"/>
</dbReference>
<dbReference type="SUPFAM" id="SSF52833">
    <property type="entry name" value="Thioredoxin-like"/>
    <property type="match status" value="1"/>
</dbReference>
<dbReference type="InterPro" id="IPR050553">
    <property type="entry name" value="Thioredoxin_ResA/DsbE_sf"/>
</dbReference>
<reference evidence="3" key="1">
    <citation type="submission" date="2021-02" db="EMBL/GenBank/DDBJ databases">
        <title>Thiocyanate and organic carbon inputs drive convergent selection for specific autotrophic Afipia and Thiobacillus strains within complex microbiomes.</title>
        <authorList>
            <person name="Huddy R.J."/>
            <person name="Sachdeva R."/>
            <person name="Kadzinga F."/>
            <person name="Kantor R.S."/>
            <person name="Harrison S.T.L."/>
            <person name="Banfield J.F."/>
        </authorList>
    </citation>
    <scope>NUCLEOTIDE SEQUENCE</scope>
    <source>
        <strain evidence="3">SCN18_10_11_15_R1_P_69_7</strain>
    </source>
</reference>
<dbReference type="InterPro" id="IPR013740">
    <property type="entry name" value="Redoxin"/>
</dbReference>
<protein>
    <submittedName>
        <fullName evidence="3">TlpA family protein disulfide reductase</fullName>
    </submittedName>
</protein>
<dbReference type="Gene3D" id="3.40.30.10">
    <property type="entry name" value="Glutaredoxin"/>
    <property type="match status" value="1"/>
</dbReference>
<dbReference type="EMBL" id="JAFKMG010000921">
    <property type="protein sequence ID" value="MBN8799668.1"/>
    <property type="molecule type" value="Genomic_DNA"/>
</dbReference>
<dbReference type="PANTHER" id="PTHR42852">
    <property type="entry name" value="THIOL:DISULFIDE INTERCHANGE PROTEIN DSBE"/>
    <property type="match status" value="1"/>
</dbReference>
<dbReference type="InterPro" id="IPR013766">
    <property type="entry name" value="Thioredoxin_domain"/>
</dbReference>
<dbReference type="GO" id="GO:0016491">
    <property type="term" value="F:oxidoreductase activity"/>
    <property type="evidence" value="ECO:0007669"/>
    <property type="project" value="InterPro"/>
</dbReference>
<evidence type="ECO:0000256" key="1">
    <source>
        <dbReference type="SAM" id="MobiDB-lite"/>
    </source>
</evidence>
<feature type="region of interest" description="Disordered" evidence="1">
    <location>
        <begin position="1"/>
        <end position="27"/>
    </location>
</feature>
<comment type="caution">
    <text evidence="3">The sequence shown here is derived from an EMBL/GenBank/DDBJ whole genome shotgun (WGS) entry which is preliminary data.</text>
</comment>
<dbReference type="InterPro" id="IPR036249">
    <property type="entry name" value="Thioredoxin-like_sf"/>
</dbReference>
<sequence>MTEPSTMPARAAPAPPPPKPGDPMPAFTLPDLDGMPVVFPARFLGRPLLINVWASWCAPCIEEMPELARFAADHADNGPQVVGVALDTHEAVLDFLGNVPVYYPIVLDTPGPGDAGAKLGNVQGLLPYSVLVDARGRIVK</sequence>
<evidence type="ECO:0000259" key="2">
    <source>
        <dbReference type="PROSITE" id="PS51352"/>
    </source>
</evidence>